<dbReference type="Proteomes" id="UP000076584">
    <property type="component" value="Unassembled WGS sequence"/>
</dbReference>
<keyword evidence="2" id="KW-1185">Reference proteome</keyword>
<gene>
    <name evidence="1" type="ORF">CI238_12555</name>
</gene>
<dbReference type="AlphaFoldDB" id="A0A167E9K5"/>
<evidence type="ECO:0000313" key="1">
    <source>
        <dbReference type="EMBL" id="KZL84857.1"/>
    </source>
</evidence>
<accession>A0A167E9K5</accession>
<dbReference type="STRING" id="1573173.A0A167E9K5"/>
<protein>
    <submittedName>
        <fullName evidence="1">Heterokaryon incompatibility protein</fullName>
    </submittedName>
</protein>
<sequence>MLLWEYGIVSHRPHYTATDPRNLVFGLLGLLANENKHELRADYMVFFSEIFTTVARSILKNASEHNHFRLDCVDVAACSAYLEIVDNRFSSIAASMGLGEDSGPVED</sequence>
<proteinExistence type="predicted"/>
<name>A0A167E9K5_COLIC</name>
<evidence type="ECO:0000313" key="2">
    <source>
        <dbReference type="Proteomes" id="UP000076584"/>
    </source>
</evidence>
<dbReference type="EMBL" id="LFIW01000775">
    <property type="protein sequence ID" value="KZL84857.1"/>
    <property type="molecule type" value="Genomic_DNA"/>
</dbReference>
<comment type="caution">
    <text evidence="1">The sequence shown here is derived from an EMBL/GenBank/DDBJ whole genome shotgun (WGS) entry which is preliminary data.</text>
</comment>
<organism evidence="1 2">
    <name type="scientific">Colletotrichum incanum</name>
    <name type="common">Soybean anthracnose fungus</name>
    <dbReference type="NCBI Taxonomy" id="1573173"/>
    <lineage>
        <taxon>Eukaryota</taxon>
        <taxon>Fungi</taxon>
        <taxon>Dikarya</taxon>
        <taxon>Ascomycota</taxon>
        <taxon>Pezizomycotina</taxon>
        <taxon>Sordariomycetes</taxon>
        <taxon>Hypocreomycetidae</taxon>
        <taxon>Glomerellales</taxon>
        <taxon>Glomerellaceae</taxon>
        <taxon>Colletotrichum</taxon>
        <taxon>Colletotrichum spaethianum species complex</taxon>
    </lineage>
</organism>
<reference evidence="1 2" key="1">
    <citation type="submission" date="2015-06" db="EMBL/GenBank/DDBJ databases">
        <title>Survival trade-offs in plant roots during colonization by closely related pathogenic and mutualistic fungi.</title>
        <authorList>
            <person name="Hacquard S."/>
            <person name="Kracher B."/>
            <person name="Hiruma K."/>
            <person name="Weinman A."/>
            <person name="Muench P."/>
            <person name="Garrido Oter R."/>
            <person name="Ver Loren van Themaat E."/>
            <person name="Dallerey J.-F."/>
            <person name="Damm U."/>
            <person name="Henrissat B."/>
            <person name="Lespinet O."/>
            <person name="Thon M."/>
            <person name="Kemen E."/>
            <person name="McHardy A.C."/>
            <person name="Schulze-Lefert P."/>
            <person name="O'Connell R.J."/>
        </authorList>
    </citation>
    <scope>NUCLEOTIDE SEQUENCE [LARGE SCALE GENOMIC DNA]</scope>
    <source>
        <strain evidence="1 2">MAFF 238704</strain>
    </source>
</reference>